<organism evidence="2 3">
    <name type="scientific">Desulfovibrio desulfuricans</name>
    <dbReference type="NCBI Taxonomy" id="876"/>
    <lineage>
        <taxon>Bacteria</taxon>
        <taxon>Pseudomonadati</taxon>
        <taxon>Thermodesulfobacteriota</taxon>
        <taxon>Desulfovibrionia</taxon>
        <taxon>Desulfovibrionales</taxon>
        <taxon>Desulfovibrionaceae</taxon>
        <taxon>Desulfovibrio</taxon>
    </lineage>
</organism>
<evidence type="ECO:0000313" key="3">
    <source>
        <dbReference type="Proteomes" id="UP000297065"/>
    </source>
</evidence>
<name>A0A4P7UK66_DESDE</name>
<dbReference type="AlphaFoldDB" id="A0A4P7UK66"/>
<protein>
    <recommendedName>
        <fullName evidence="4">Lipoprotein</fullName>
    </recommendedName>
</protein>
<dbReference type="Proteomes" id="UP000297065">
    <property type="component" value="Chromosome"/>
</dbReference>
<evidence type="ECO:0000313" key="2">
    <source>
        <dbReference type="EMBL" id="QCC86117.1"/>
    </source>
</evidence>
<feature type="chain" id="PRO_5020416406" description="Lipoprotein" evidence="1">
    <location>
        <begin position="44"/>
        <end position="228"/>
    </location>
</feature>
<gene>
    <name evidence="2" type="ORF">DDIC_09580</name>
</gene>
<proteinExistence type="predicted"/>
<dbReference type="RefSeq" id="WP_136400228.1">
    <property type="nucleotide sequence ID" value="NZ_CP036295.1"/>
</dbReference>
<accession>A0A4P7UK66</accession>
<evidence type="ECO:0000256" key="1">
    <source>
        <dbReference type="SAM" id="SignalP"/>
    </source>
</evidence>
<reference evidence="2 3" key="1">
    <citation type="submission" date="2019-02" db="EMBL/GenBank/DDBJ databases">
        <title>Complete Genome Sequence of Desulfovibrio desulfuricans IC1, a Sulfonate Utilizing Anaerobe.</title>
        <authorList>
            <person name="Day L.A."/>
            <person name="De Leon K.B."/>
            <person name="Wall J.D."/>
        </authorList>
    </citation>
    <scope>NUCLEOTIDE SEQUENCE [LARGE SCALE GENOMIC DNA]</scope>
    <source>
        <strain evidence="2 3">IC1</strain>
    </source>
</reference>
<sequence>MLNFMGLPGSNAWSARACARMTIFCAGLLLCAAVAWQPRTALAAADPRQCVLEAGAAVDKSDVTAFERQVDVDAILEQALNLFVRRAQDPEAAKDLPPMVALLFTQAAAKEGNVRSLLLNETRAFVLNGISSGAFAGKKPSGTAAQGLLAPLFADASTGRKEIKSVGQARRDGDGWLVPFVVHDGGNGESYDVTGRVAPVNGEMRLTSVANMESLLRKVAAESRAVEP</sequence>
<dbReference type="OrthoDB" id="5458492at2"/>
<keyword evidence="1" id="KW-0732">Signal</keyword>
<evidence type="ECO:0008006" key="4">
    <source>
        <dbReference type="Google" id="ProtNLM"/>
    </source>
</evidence>
<dbReference type="EMBL" id="CP036295">
    <property type="protein sequence ID" value="QCC86117.1"/>
    <property type="molecule type" value="Genomic_DNA"/>
</dbReference>
<feature type="signal peptide" evidence="1">
    <location>
        <begin position="1"/>
        <end position="43"/>
    </location>
</feature>